<evidence type="ECO:0000313" key="2">
    <source>
        <dbReference type="EMBL" id="WEF21378.1"/>
    </source>
</evidence>
<dbReference type="AlphaFoldDB" id="A0AAJ5VBU2"/>
<sequence>MQRAVSDFFRGQRESLTLAAQALRGWGPRQVLASVITAVPVVLVIGFVTVLIPNDVFARDIPPVWWNWPVLLLTAAMSGMLVGTYVKGDSSAGAANPALEEAAADRSDRRSGRLGVAGGLLTWFAVGCPVCNKLALLALGYSGAIAWFAPFQPVLAVVALVATGIALVARLRGQVACPVSRRRARVAA</sequence>
<feature type="transmembrane region" description="Helical" evidence="1">
    <location>
        <begin position="31"/>
        <end position="52"/>
    </location>
</feature>
<keyword evidence="1" id="KW-0472">Membrane</keyword>
<dbReference type="Proteomes" id="UP001214756">
    <property type="component" value="Chromosome"/>
</dbReference>
<name>A0AAJ5VBU2_MICMQ</name>
<protein>
    <submittedName>
        <fullName evidence="2">Uncharacterized protein</fullName>
    </submittedName>
</protein>
<evidence type="ECO:0000256" key="1">
    <source>
        <dbReference type="SAM" id="Phobius"/>
    </source>
</evidence>
<accession>A0AAJ5VBU2</accession>
<feature type="transmembrane region" description="Helical" evidence="1">
    <location>
        <begin position="145"/>
        <end position="169"/>
    </location>
</feature>
<dbReference type="RefSeq" id="WP_275093383.1">
    <property type="nucleotide sequence ID" value="NZ_CBDRLE010000002.1"/>
</dbReference>
<feature type="transmembrane region" description="Helical" evidence="1">
    <location>
        <begin position="114"/>
        <end position="139"/>
    </location>
</feature>
<keyword evidence="1" id="KW-0812">Transmembrane</keyword>
<organism evidence="2 3">
    <name type="scientific">Microbacterium maritypicum</name>
    <name type="common">Microbacterium liquefaciens</name>
    <dbReference type="NCBI Taxonomy" id="33918"/>
    <lineage>
        <taxon>Bacteria</taxon>
        <taxon>Bacillati</taxon>
        <taxon>Actinomycetota</taxon>
        <taxon>Actinomycetes</taxon>
        <taxon>Micrococcales</taxon>
        <taxon>Microbacteriaceae</taxon>
        <taxon>Microbacterium</taxon>
    </lineage>
</organism>
<evidence type="ECO:0000313" key="3">
    <source>
        <dbReference type="Proteomes" id="UP001214756"/>
    </source>
</evidence>
<keyword evidence="1" id="KW-1133">Transmembrane helix</keyword>
<proteinExistence type="predicted"/>
<reference evidence="2" key="1">
    <citation type="submission" date="2023-02" db="EMBL/GenBank/DDBJ databases">
        <title>Genome sequence of Microbacterium liquefaciens B1075.</title>
        <authorList>
            <person name="Cao J."/>
            <person name="Li X."/>
        </authorList>
    </citation>
    <scope>NUCLEOTIDE SEQUENCE</scope>
    <source>
        <strain evidence="2">B1075</strain>
    </source>
</reference>
<gene>
    <name evidence="2" type="ORF">PWF71_01555</name>
</gene>
<dbReference type="EMBL" id="CP118606">
    <property type="protein sequence ID" value="WEF21378.1"/>
    <property type="molecule type" value="Genomic_DNA"/>
</dbReference>
<feature type="transmembrane region" description="Helical" evidence="1">
    <location>
        <begin position="64"/>
        <end position="86"/>
    </location>
</feature>